<dbReference type="OrthoDB" id="9014144at2"/>
<dbReference type="AlphaFoldDB" id="A0A2Z5MRE5"/>
<organism evidence="1 2">
    <name type="scientific">Burkholderia pyrrocinia</name>
    <name type="common">Pseudomonas pyrrocinia</name>
    <dbReference type="NCBI Taxonomy" id="60550"/>
    <lineage>
        <taxon>Bacteria</taxon>
        <taxon>Pseudomonadati</taxon>
        <taxon>Pseudomonadota</taxon>
        <taxon>Betaproteobacteria</taxon>
        <taxon>Burkholderiales</taxon>
        <taxon>Burkholderiaceae</taxon>
        <taxon>Burkholderia</taxon>
        <taxon>Burkholderia cepacia complex</taxon>
    </lineage>
</organism>
<proteinExistence type="predicted"/>
<evidence type="ECO:0000313" key="1">
    <source>
        <dbReference type="EMBL" id="AXF19863.1"/>
    </source>
</evidence>
<protein>
    <submittedName>
        <fullName evidence="1">Uncharacterized protein</fullName>
    </submittedName>
</protein>
<reference evidence="1 2" key="1">
    <citation type="journal article" date="2018" name="ISME J.">
        <title>Involvement of Burkholderiaceae and sulfurous volatiles in disease-suppressive soils.</title>
        <authorList>
            <person name="Carrion V.J."/>
            <person name="Cordovez V."/>
            <person name="Tyc O."/>
            <person name="Etalo D.W."/>
            <person name="de Bruijn I."/>
            <person name="de Jager V.C."/>
            <person name="Medema M.H."/>
            <person name="Eberl L."/>
            <person name="Raaijmakers J.M."/>
        </authorList>
    </citation>
    <scope>NUCLEOTIDE SEQUENCE [LARGE SCALE GENOMIC DNA]</scope>
    <source>
        <strain evidence="2">mHSR5</strain>
    </source>
</reference>
<accession>A0A2Z5MRE5</accession>
<name>A0A2Z5MRE5_BURPY</name>
<gene>
    <name evidence="1" type="ORF">CUJ89_04605</name>
</gene>
<sequence>MHDRCASGKPERARATHRFGAAAHPALHVTHAPRTTNAHRTTFHAHGTRLAAYITDTRRTQNSAVLR</sequence>
<dbReference type="EMBL" id="CP024902">
    <property type="protein sequence ID" value="AXF19863.1"/>
    <property type="molecule type" value="Genomic_DNA"/>
</dbReference>
<dbReference type="Proteomes" id="UP000253104">
    <property type="component" value="Chromosome mHSR5_A"/>
</dbReference>
<evidence type="ECO:0000313" key="2">
    <source>
        <dbReference type="Proteomes" id="UP000253104"/>
    </source>
</evidence>